<reference evidence="8" key="1">
    <citation type="submission" date="2025-08" db="UniProtKB">
        <authorList>
            <consortium name="RefSeq"/>
        </authorList>
    </citation>
    <scope>IDENTIFICATION</scope>
</reference>
<dbReference type="PROSITE" id="PS50812">
    <property type="entry name" value="PWWP"/>
    <property type="match status" value="1"/>
</dbReference>
<feature type="compositionally biased region" description="Polar residues" evidence="4">
    <location>
        <begin position="965"/>
        <end position="974"/>
    </location>
</feature>
<feature type="compositionally biased region" description="Acidic residues" evidence="4">
    <location>
        <begin position="70"/>
        <end position="79"/>
    </location>
</feature>
<dbReference type="SMART" id="SM00293">
    <property type="entry name" value="PWWP"/>
    <property type="match status" value="1"/>
</dbReference>
<dbReference type="Pfam" id="PF00855">
    <property type="entry name" value="PWWP"/>
    <property type="match status" value="1"/>
</dbReference>
<sequence>MDMEVVKISDDSRNVEGRFISASFDDSELIIEVCSEIIDGDEEAEVVDEHDEISTQSEDDHADERSPVGEIDEIVGENVEEQKNSRPAVGSTSNEEYDELCDAVEKRATKLADSPECARDEDLESLPSHEEELQDVGQQQQQMDNTHIDLVTPELSAEEKESMPMPPRLSHKKSLKKKSPSAEHSRKSGRKLDYQSSNQVPEYRAIRKKLLPKSNLKPSKKKTKQSSKKRKLQERTVHQEGTWVQCMRSECLKWRYLSEVTDPSLLPEYWVCEMNTDPHHNSCEHPEEDYHSLKFVFTKFAEGSIVWAKMQGFPWWPAMIEEDPDTGTYMEQEDENAYPTHYHVVFLDRNVSRTWLKSTFIKKYNIGEDEQTYAKGRDYKHQVSQAVARANMALSMNIQERICTFGFSHNFKGKIVDNSQEFAQEETIDCDADQIESDEDGDAELSLEMLGLDVDDILEEAEALLSEAGETIQSLQETSLNEEAKKETKKRRKSKKAVDVEECTGQIEMEEKTKRQRKDVSPKDADGNKKEREKKKRKSRHHHSRKEATVVDDSTTYEPQELTQPKINSNKMKREDGSTKRAERPRSKKSCFLKDTAKDSQGEDKFKVNQSHIIDTDANPNEKKGQKPRVKKSAVEVISKTQRLMAPAVILPKAGELTERSSPEDPSEELQEFGKSDPNAEPKEKKVKRPRMKKPANNLDPKAKKVRAKKQGATQLNSENFDETDNPKEGSKTVQEDGKSDNSSKPKIKKSRAKKPSADKPRTEDLQMVTPAKNTAKFANKTKSQKNQEAKAKINSHEGCPEMKLAFEPPSRNTREKKPKRASFAVPLIKKDNMPSDKIQREATTEDEQTDILKIQTNDSVITMEVDEDIERGLHSHPKQHELVTSQLTSNRSGTGGDDMTRQKVKKFSIKTKSDLSSPNSSTPSSGKPATDANRGSKPSPSLNWDAVHVSSSQKTRNKKPCKSPSRNGASQKFSIKHKTPILKDPSAGPSHSTSGQLRSKTSPEINDNSAAGIEAPSVNVPMGKMKKCAPKKFSVKRKPQPAAQEATRLELGIDDKDSIFLSPPKKMKAERYKIPVEDKEEFHLGLNEDLIVDDAALVKEKQGDGKDDGEDSDDFSMEDLEDWPENSEMVDEGKQGDPNKLNGLTTIADANSQPVEVVEE</sequence>
<keyword evidence="3" id="KW-0862">Zinc</keyword>
<feature type="compositionally biased region" description="Basic and acidic residues" evidence="4">
    <location>
        <begin position="595"/>
        <end position="607"/>
    </location>
</feature>
<feature type="compositionally biased region" description="Basic and acidic residues" evidence="4">
    <location>
        <begin position="725"/>
        <end position="744"/>
    </location>
</feature>
<feature type="compositionally biased region" description="Basic and acidic residues" evidence="4">
    <location>
        <begin position="180"/>
        <end position="193"/>
    </location>
</feature>
<feature type="compositionally biased region" description="Basic residues" evidence="4">
    <location>
        <begin position="685"/>
        <end position="694"/>
    </location>
</feature>
<dbReference type="InterPro" id="IPR011124">
    <property type="entry name" value="Znf_CW"/>
</dbReference>
<dbReference type="Gene3D" id="2.30.30.140">
    <property type="match status" value="1"/>
</dbReference>
<keyword evidence="2" id="KW-0863">Zinc-finger</keyword>
<feature type="compositionally biased region" description="Basic residues" evidence="4">
    <location>
        <begin position="746"/>
        <end position="755"/>
    </location>
</feature>
<dbReference type="Pfam" id="PF07496">
    <property type="entry name" value="zf-CW"/>
    <property type="match status" value="1"/>
</dbReference>
<evidence type="ECO:0000256" key="2">
    <source>
        <dbReference type="ARBA" id="ARBA00022771"/>
    </source>
</evidence>
<feature type="compositionally biased region" description="Low complexity" evidence="4">
    <location>
        <begin position="772"/>
        <end position="782"/>
    </location>
</feature>
<dbReference type="OMA" id="QCMHSEC"/>
<feature type="compositionally biased region" description="Basic and acidic residues" evidence="4">
    <location>
        <begin position="58"/>
        <end position="67"/>
    </location>
</feature>
<dbReference type="RefSeq" id="XP_022100664.1">
    <property type="nucleotide sequence ID" value="XM_022244972.1"/>
</dbReference>
<dbReference type="GO" id="GO:0005634">
    <property type="term" value="C:nucleus"/>
    <property type="evidence" value="ECO:0007669"/>
    <property type="project" value="TreeGrafter"/>
</dbReference>
<evidence type="ECO:0000256" key="1">
    <source>
        <dbReference type="ARBA" id="ARBA00022723"/>
    </source>
</evidence>
<dbReference type="OrthoDB" id="5964980at2759"/>
<dbReference type="KEGG" id="aplc:110984614"/>
<evidence type="ECO:0000313" key="8">
    <source>
        <dbReference type="RefSeq" id="XP_022100664.1"/>
    </source>
</evidence>
<evidence type="ECO:0000259" key="5">
    <source>
        <dbReference type="PROSITE" id="PS50812"/>
    </source>
</evidence>
<feature type="domain" description="CW-type" evidence="6">
    <location>
        <begin position="237"/>
        <end position="291"/>
    </location>
</feature>
<dbReference type="CDD" id="cd20145">
    <property type="entry name" value="PWWP_ZCWPW1"/>
    <property type="match status" value="1"/>
</dbReference>
<keyword evidence="7" id="KW-1185">Reference proteome</keyword>
<feature type="compositionally biased region" description="Basic and acidic residues" evidence="4">
    <location>
        <begin position="871"/>
        <end position="882"/>
    </location>
</feature>
<feature type="domain" description="PWWP" evidence="5">
    <location>
        <begin position="302"/>
        <end position="356"/>
    </location>
</feature>
<protein>
    <submittedName>
        <fullName evidence="8">Daf-12-interacting protein 1-like isoform X1</fullName>
    </submittedName>
</protein>
<evidence type="ECO:0000256" key="3">
    <source>
        <dbReference type="ARBA" id="ARBA00022833"/>
    </source>
</evidence>
<feature type="region of interest" description="Disordered" evidence="4">
    <location>
        <begin position="45"/>
        <end position="236"/>
    </location>
</feature>
<feature type="compositionally biased region" description="Polar residues" evidence="4">
    <location>
        <begin position="1143"/>
        <end position="1155"/>
    </location>
</feature>
<dbReference type="PANTHER" id="PTHR15999">
    <property type="entry name" value="ZINC FINGER CW-TYPE PWWP DOMAIN PROTEIN 1"/>
    <property type="match status" value="1"/>
</dbReference>
<feature type="compositionally biased region" description="Polar residues" evidence="4">
    <location>
        <begin position="990"/>
        <end position="1010"/>
    </location>
</feature>
<name>A0A8B7Z4V2_ACAPL</name>
<keyword evidence="1" id="KW-0479">Metal-binding</keyword>
<feature type="compositionally biased region" description="Low complexity" evidence="4">
    <location>
        <begin position="915"/>
        <end position="929"/>
    </location>
</feature>
<feature type="compositionally biased region" description="Basic and acidic residues" evidence="4">
    <location>
        <begin position="572"/>
        <end position="585"/>
    </location>
</feature>
<feature type="compositionally biased region" description="Basic and acidic residues" evidence="4">
    <location>
        <begin position="672"/>
        <end position="684"/>
    </location>
</feature>
<feature type="compositionally biased region" description="Basic and acidic residues" evidence="4">
    <location>
        <begin position="829"/>
        <end position="844"/>
    </location>
</feature>
<feature type="compositionally biased region" description="Basic residues" evidence="4">
    <location>
        <begin position="218"/>
        <end position="232"/>
    </location>
</feature>
<evidence type="ECO:0000259" key="6">
    <source>
        <dbReference type="PROSITE" id="PS51050"/>
    </source>
</evidence>
<feature type="region of interest" description="Disordered" evidence="4">
    <location>
        <begin position="1100"/>
        <end position="1161"/>
    </location>
</feature>
<proteinExistence type="predicted"/>
<evidence type="ECO:0000256" key="4">
    <source>
        <dbReference type="SAM" id="MobiDB-lite"/>
    </source>
</evidence>
<dbReference type="SUPFAM" id="SSF63748">
    <property type="entry name" value="Tudor/PWWP/MBT"/>
    <property type="match status" value="1"/>
</dbReference>
<feature type="compositionally biased region" description="Basic and acidic residues" evidence="4">
    <location>
        <begin position="786"/>
        <end position="801"/>
    </location>
</feature>
<dbReference type="Gene3D" id="3.30.40.100">
    <property type="match status" value="1"/>
</dbReference>
<dbReference type="PROSITE" id="PS51050">
    <property type="entry name" value="ZF_CW"/>
    <property type="match status" value="1"/>
</dbReference>
<gene>
    <name evidence="8" type="primary">LOC110984614</name>
</gene>
<dbReference type="InterPro" id="IPR000313">
    <property type="entry name" value="PWWP_dom"/>
</dbReference>
<dbReference type="PANTHER" id="PTHR15999:SF2">
    <property type="entry name" value="ZINC FINGER CW-TYPE PWWP DOMAIN PROTEIN 1"/>
    <property type="match status" value="1"/>
</dbReference>
<feature type="region of interest" description="Disordered" evidence="4">
    <location>
        <begin position="475"/>
        <end position="1025"/>
    </location>
</feature>
<feature type="compositionally biased region" description="Polar residues" evidence="4">
    <location>
        <begin position="883"/>
        <end position="893"/>
    </location>
</feature>
<feature type="compositionally biased region" description="Basic and acidic residues" evidence="4">
    <location>
        <begin position="509"/>
        <end position="531"/>
    </location>
</feature>
<feature type="compositionally biased region" description="Basic and acidic residues" evidence="4">
    <location>
        <begin position="756"/>
        <end position="765"/>
    </location>
</feature>
<dbReference type="AlphaFoldDB" id="A0A8B7Z4V2"/>
<dbReference type="InterPro" id="IPR042778">
    <property type="entry name" value="ZCWPW1/ZCWPW2"/>
</dbReference>
<feature type="compositionally biased region" description="Basic residues" evidence="4">
    <location>
        <begin position="169"/>
        <end position="179"/>
    </location>
</feature>
<feature type="compositionally biased region" description="Basic residues" evidence="4">
    <location>
        <begin position="532"/>
        <end position="545"/>
    </location>
</feature>
<accession>A0A8B7Z4V2</accession>
<feature type="compositionally biased region" description="Polar residues" evidence="4">
    <location>
        <begin position="552"/>
        <end position="570"/>
    </location>
</feature>
<organism evidence="7 8">
    <name type="scientific">Acanthaster planci</name>
    <name type="common">Crown-of-thorns starfish</name>
    <dbReference type="NCBI Taxonomy" id="133434"/>
    <lineage>
        <taxon>Eukaryota</taxon>
        <taxon>Metazoa</taxon>
        <taxon>Echinodermata</taxon>
        <taxon>Eleutherozoa</taxon>
        <taxon>Asterozoa</taxon>
        <taxon>Asteroidea</taxon>
        <taxon>Valvatacea</taxon>
        <taxon>Valvatida</taxon>
        <taxon>Acanthasteridae</taxon>
        <taxon>Acanthaster</taxon>
    </lineage>
</organism>
<dbReference type="Proteomes" id="UP000694845">
    <property type="component" value="Unplaced"/>
</dbReference>
<dbReference type="GeneID" id="110984614"/>
<dbReference type="GO" id="GO:0008270">
    <property type="term" value="F:zinc ion binding"/>
    <property type="evidence" value="ECO:0007669"/>
    <property type="project" value="UniProtKB-KW"/>
</dbReference>
<evidence type="ECO:0000313" key="7">
    <source>
        <dbReference type="Proteomes" id="UP000694845"/>
    </source>
</evidence>
<feature type="compositionally biased region" description="Acidic residues" evidence="4">
    <location>
        <begin position="1108"/>
        <end position="1131"/>
    </location>
</feature>